<accession>A0A1I1JP74</accession>
<dbReference type="InterPro" id="IPR017945">
    <property type="entry name" value="DHBP_synth_RibB-like_a/b_dom"/>
</dbReference>
<evidence type="ECO:0000256" key="2">
    <source>
        <dbReference type="ARBA" id="ARBA00022490"/>
    </source>
</evidence>
<evidence type="ECO:0000256" key="9">
    <source>
        <dbReference type="HAMAP-Rule" id="MF_01852"/>
    </source>
</evidence>
<keyword evidence="2 9" id="KW-0963">Cytoplasm</keyword>
<dbReference type="InterPro" id="IPR006070">
    <property type="entry name" value="Sua5-like_dom"/>
</dbReference>
<dbReference type="RefSeq" id="WP_091982993.1">
    <property type="nucleotide sequence ID" value="NZ_FOLO01000010.1"/>
</dbReference>
<feature type="domain" description="YrdC-like" evidence="10">
    <location>
        <begin position="4"/>
        <end position="187"/>
    </location>
</feature>
<protein>
    <recommendedName>
        <fullName evidence="9">Threonylcarbamoyl-AMP synthase</fullName>
        <shortName evidence="9">TC-AMP synthase</shortName>
        <ecNumber evidence="9">2.7.7.87</ecNumber>
    </recommendedName>
    <alternativeName>
        <fullName evidence="9">L-threonylcarbamoyladenylate synthase</fullName>
    </alternativeName>
    <alternativeName>
        <fullName evidence="9">t(6)A37 threonylcarbamoyladenosine biosynthesis protein TsaC</fullName>
    </alternativeName>
    <alternativeName>
        <fullName evidence="9">tRNA threonylcarbamoyladenosine biosynthesis protein TsaC</fullName>
    </alternativeName>
</protein>
<dbReference type="PANTHER" id="PTHR17490:SF18">
    <property type="entry name" value="THREONYLCARBAMOYL-AMP SYNTHASE"/>
    <property type="match status" value="1"/>
</dbReference>
<dbReference type="OrthoDB" id="9814580at2"/>
<dbReference type="PROSITE" id="PS51163">
    <property type="entry name" value="YRDC"/>
    <property type="match status" value="1"/>
</dbReference>
<dbReference type="Proteomes" id="UP000198862">
    <property type="component" value="Unassembled WGS sequence"/>
</dbReference>
<dbReference type="GO" id="GO:0000049">
    <property type="term" value="F:tRNA binding"/>
    <property type="evidence" value="ECO:0007669"/>
    <property type="project" value="TreeGrafter"/>
</dbReference>
<keyword evidence="5 9" id="KW-0548">Nucleotidyltransferase</keyword>
<dbReference type="GO" id="GO:0006450">
    <property type="term" value="P:regulation of translational fidelity"/>
    <property type="evidence" value="ECO:0007669"/>
    <property type="project" value="TreeGrafter"/>
</dbReference>
<evidence type="ECO:0000256" key="6">
    <source>
        <dbReference type="ARBA" id="ARBA00022741"/>
    </source>
</evidence>
<evidence type="ECO:0000256" key="7">
    <source>
        <dbReference type="ARBA" id="ARBA00022840"/>
    </source>
</evidence>
<dbReference type="GO" id="GO:0005737">
    <property type="term" value="C:cytoplasm"/>
    <property type="evidence" value="ECO:0007669"/>
    <property type="project" value="UniProtKB-SubCell"/>
</dbReference>
<dbReference type="AlphaFoldDB" id="A0A1I1JP74"/>
<dbReference type="EC" id="2.7.7.87" evidence="9"/>
<evidence type="ECO:0000256" key="5">
    <source>
        <dbReference type="ARBA" id="ARBA00022695"/>
    </source>
</evidence>
<dbReference type="GO" id="GO:0005524">
    <property type="term" value="F:ATP binding"/>
    <property type="evidence" value="ECO:0007669"/>
    <property type="project" value="UniProtKB-UniRule"/>
</dbReference>
<evidence type="ECO:0000256" key="1">
    <source>
        <dbReference type="ARBA" id="ARBA00004496"/>
    </source>
</evidence>
<name>A0A1I1JP74_9GAMM</name>
<sequence length="187" mass="20414">MTHINNELNVITALNQGSVILYPTEAVFGLGCDPDNEQAVMDLLAIKQRSVDKGLILIADNYSQLLPYIDDVKIPMDKRPEIFSSWPGAVTWILPAATTAPKWLTGKFDTIAVRVTNHTKVKKLCLEFGKPLVSTSANLTGCEPVKNITEAKIVFSDKNLFYVDGELGLGNKPSQIKSGLTGAVIRN</sequence>
<dbReference type="STRING" id="1123010.SAMN02745724_01831"/>
<keyword evidence="6 9" id="KW-0547">Nucleotide-binding</keyword>
<dbReference type="Pfam" id="PF01300">
    <property type="entry name" value="Sua5_yciO_yrdC"/>
    <property type="match status" value="1"/>
</dbReference>
<dbReference type="GO" id="GO:0002949">
    <property type="term" value="P:tRNA threonylcarbamoyladenosine modification"/>
    <property type="evidence" value="ECO:0007669"/>
    <property type="project" value="UniProtKB-UniRule"/>
</dbReference>
<evidence type="ECO:0000256" key="3">
    <source>
        <dbReference type="ARBA" id="ARBA00022679"/>
    </source>
</evidence>
<comment type="subcellular location">
    <subcellularLocation>
        <location evidence="1 9">Cytoplasm</location>
    </subcellularLocation>
</comment>
<comment type="catalytic activity">
    <reaction evidence="8 9">
        <text>L-threonine + hydrogencarbonate + ATP = L-threonylcarbamoyladenylate + diphosphate + H2O</text>
        <dbReference type="Rhea" id="RHEA:36407"/>
        <dbReference type="ChEBI" id="CHEBI:15377"/>
        <dbReference type="ChEBI" id="CHEBI:17544"/>
        <dbReference type="ChEBI" id="CHEBI:30616"/>
        <dbReference type="ChEBI" id="CHEBI:33019"/>
        <dbReference type="ChEBI" id="CHEBI:57926"/>
        <dbReference type="ChEBI" id="CHEBI:73682"/>
        <dbReference type="EC" id="2.7.7.87"/>
    </reaction>
</comment>
<dbReference type="Gene3D" id="3.90.870.10">
    <property type="entry name" value="DHBP synthase"/>
    <property type="match status" value="1"/>
</dbReference>
<dbReference type="EMBL" id="FOLO01000010">
    <property type="protein sequence ID" value="SFC50354.1"/>
    <property type="molecule type" value="Genomic_DNA"/>
</dbReference>
<reference evidence="11 12" key="1">
    <citation type="submission" date="2016-10" db="EMBL/GenBank/DDBJ databases">
        <authorList>
            <person name="de Groot N.N."/>
        </authorList>
    </citation>
    <scope>NUCLEOTIDE SEQUENCE [LARGE SCALE GENOMIC DNA]</scope>
    <source>
        <strain evidence="11 12">DSM 6059</strain>
    </source>
</reference>
<dbReference type="FunFam" id="3.90.870.10:FF:000004">
    <property type="entry name" value="Threonylcarbamoyl-AMP synthase"/>
    <property type="match status" value="1"/>
</dbReference>
<gene>
    <name evidence="9" type="primary">tsaC</name>
    <name evidence="11" type="ORF">SAMN02745724_01831</name>
</gene>
<evidence type="ECO:0000313" key="12">
    <source>
        <dbReference type="Proteomes" id="UP000198862"/>
    </source>
</evidence>
<evidence type="ECO:0000313" key="11">
    <source>
        <dbReference type="EMBL" id="SFC50354.1"/>
    </source>
</evidence>
<dbReference type="GO" id="GO:0061710">
    <property type="term" value="F:L-threonylcarbamoyladenylate synthase"/>
    <property type="evidence" value="ECO:0007669"/>
    <property type="project" value="UniProtKB-EC"/>
</dbReference>
<keyword evidence="4 9" id="KW-0819">tRNA processing</keyword>
<dbReference type="HAMAP" id="MF_01852">
    <property type="entry name" value="TsaC"/>
    <property type="match status" value="1"/>
</dbReference>
<dbReference type="InterPro" id="IPR050156">
    <property type="entry name" value="TC-AMP_synthase_SUA5"/>
</dbReference>
<keyword evidence="3 9" id="KW-0808">Transferase</keyword>
<proteinExistence type="inferred from homology"/>
<comment type="function">
    <text evidence="9">Required for the formation of a threonylcarbamoyl group on adenosine at position 37 (t(6)A37) in tRNAs that read codons beginning with adenine. Catalyzes the conversion of L-threonine, HCO(3)(-)/CO(2) and ATP to give threonylcarbamoyl-AMP (TC-AMP) as the acyladenylate intermediate, with the release of diphosphate.</text>
</comment>
<evidence type="ECO:0000256" key="4">
    <source>
        <dbReference type="ARBA" id="ARBA00022694"/>
    </source>
</evidence>
<organism evidence="11 12">
    <name type="scientific">Pseudoalteromonas denitrificans DSM 6059</name>
    <dbReference type="NCBI Taxonomy" id="1123010"/>
    <lineage>
        <taxon>Bacteria</taxon>
        <taxon>Pseudomonadati</taxon>
        <taxon>Pseudomonadota</taxon>
        <taxon>Gammaproteobacteria</taxon>
        <taxon>Alteromonadales</taxon>
        <taxon>Pseudoalteromonadaceae</taxon>
        <taxon>Pseudoalteromonas</taxon>
    </lineage>
</organism>
<keyword evidence="7 9" id="KW-0067">ATP-binding</keyword>
<evidence type="ECO:0000256" key="8">
    <source>
        <dbReference type="ARBA" id="ARBA00048366"/>
    </source>
</evidence>
<keyword evidence="12" id="KW-1185">Reference proteome</keyword>
<dbReference type="InterPro" id="IPR023535">
    <property type="entry name" value="TC-AMP_synthase"/>
</dbReference>
<comment type="similarity">
    <text evidence="9">Belongs to the SUA5 family. TsaC subfamily.</text>
</comment>
<evidence type="ECO:0000259" key="10">
    <source>
        <dbReference type="PROSITE" id="PS51163"/>
    </source>
</evidence>
<dbReference type="GO" id="GO:0003725">
    <property type="term" value="F:double-stranded RNA binding"/>
    <property type="evidence" value="ECO:0007669"/>
    <property type="project" value="InterPro"/>
</dbReference>
<dbReference type="PANTHER" id="PTHR17490">
    <property type="entry name" value="SUA5"/>
    <property type="match status" value="1"/>
</dbReference>
<dbReference type="SUPFAM" id="SSF55821">
    <property type="entry name" value="YrdC/RibB"/>
    <property type="match status" value="1"/>
</dbReference>